<name>A0A6A3CV25_HIBSY</name>
<keyword evidence="5" id="KW-1185">Reference proteome</keyword>
<dbReference type="GO" id="GO:0008233">
    <property type="term" value="F:peptidase activity"/>
    <property type="evidence" value="ECO:0007669"/>
    <property type="project" value="UniProtKB-KW"/>
</dbReference>
<dbReference type="Proteomes" id="UP000436088">
    <property type="component" value="Unassembled WGS sequence"/>
</dbReference>
<dbReference type="EMBL" id="VEPZ02000123">
    <property type="protein sequence ID" value="KAE8733143.1"/>
    <property type="molecule type" value="Genomic_DNA"/>
</dbReference>
<keyword evidence="4" id="KW-0645">Protease</keyword>
<keyword evidence="2" id="KW-0808">Transferase</keyword>
<evidence type="ECO:0000313" key="5">
    <source>
        <dbReference type="Proteomes" id="UP000436088"/>
    </source>
</evidence>
<accession>A0A6A3CV25</accession>
<comment type="similarity">
    <text evidence="1">Belongs to the plant acyltransferase family.</text>
</comment>
<evidence type="ECO:0000256" key="2">
    <source>
        <dbReference type="ARBA" id="ARBA00022679"/>
    </source>
</evidence>
<keyword evidence="3" id="KW-0012">Acyltransferase</keyword>
<comment type="caution">
    <text evidence="4">The sequence shown here is derived from an EMBL/GenBank/DDBJ whole genome shotgun (WGS) entry which is preliminary data.</text>
</comment>
<keyword evidence="4" id="KW-0378">Hydrolase</keyword>
<dbReference type="AlphaFoldDB" id="A0A6A3CV25"/>
<dbReference type="Gene3D" id="3.30.559.10">
    <property type="entry name" value="Chloramphenicol acetyltransferase-like domain"/>
    <property type="match status" value="3"/>
</dbReference>
<dbReference type="GO" id="GO:0016746">
    <property type="term" value="F:acyltransferase activity"/>
    <property type="evidence" value="ECO:0007669"/>
    <property type="project" value="UniProtKB-KW"/>
</dbReference>
<evidence type="ECO:0000256" key="3">
    <source>
        <dbReference type="ARBA" id="ARBA00023315"/>
    </source>
</evidence>
<dbReference type="Pfam" id="PF02458">
    <property type="entry name" value="Transferase"/>
    <property type="match status" value="2"/>
</dbReference>
<evidence type="ECO:0000313" key="4">
    <source>
        <dbReference type="EMBL" id="KAE8733143.1"/>
    </source>
</evidence>
<dbReference type="PANTHER" id="PTHR31623">
    <property type="entry name" value="F21J9.9"/>
    <property type="match status" value="1"/>
</dbReference>
<proteinExistence type="inferred from homology"/>
<evidence type="ECO:0000256" key="1">
    <source>
        <dbReference type="ARBA" id="ARBA00009861"/>
    </source>
</evidence>
<organism evidence="4 5">
    <name type="scientific">Hibiscus syriacus</name>
    <name type="common">Rose of Sharon</name>
    <dbReference type="NCBI Taxonomy" id="106335"/>
    <lineage>
        <taxon>Eukaryota</taxon>
        <taxon>Viridiplantae</taxon>
        <taxon>Streptophyta</taxon>
        <taxon>Embryophyta</taxon>
        <taxon>Tracheophyta</taxon>
        <taxon>Spermatophyta</taxon>
        <taxon>Magnoliopsida</taxon>
        <taxon>eudicotyledons</taxon>
        <taxon>Gunneridae</taxon>
        <taxon>Pentapetalae</taxon>
        <taxon>rosids</taxon>
        <taxon>malvids</taxon>
        <taxon>Malvales</taxon>
        <taxon>Malvaceae</taxon>
        <taxon>Malvoideae</taxon>
        <taxon>Hibiscus</taxon>
    </lineage>
</organism>
<reference evidence="4" key="1">
    <citation type="submission" date="2019-09" db="EMBL/GenBank/DDBJ databases">
        <title>Draft genome information of white flower Hibiscus syriacus.</title>
        <authorList>
            <person name="Kim Y.-M."/>
        </authorList>
    </citation>
    <scope>NUCLEOTIDE SEQUENCE [LARGE SCALE GENOMIC DNA]</scope>
    <source>
        <strain evidence="4">YM2019G1</strain>
    </source>
</reference>
<sequence>MLNFEVEILAREIIKPSSTQIHGMKPFNLTFFDQLTSEIYTTNILFYSINNIFVDSFNGGIPFFSARAGCRLSEFLKHHELRSLNKLIPCPPFSREFKSDLAPFVCQATIFSCGGIAIGFAASHKLLSASKVFPPRNEVPKYYLSTKENLWFPESNNYITKRFTFDAESINDLRAIAKCDLGVQTLSGFIWKCFIAASWTILASSKPSIVVKAVDLRPRMNPPLLHNSIGNLFWWASCIADIADETSTELFELVRLMRESVEALDDEFLNSLHGEQGFEAIGDLINQLEAMFSFEKPDILVFTSWCNFRIYEIDLGWGKPEWVTTPFGEVGYDFRNLILFARRKCGKGIEAWLTLDEKRIFFVGERY</sequence>
<dbReference type="InterPro" id="IPR023213">
    <property type="entry name" value="CAT-like_dom_sf"/>
</dbReference>
<protein>
    <submittedName>
        <fullName evidence="4">Papain family cysteine protease</fullName>
    </submittedName>
</protein>
<gene>
    <name evidence="4" type="ORF">F3Y22_tig00001478pilonHSYRG00103</name>
</gene>
<dbReference type="PANTHER" id="PTHR31623:SF20">
    <property type="entry name" value="VINORINE SYNTHASE-LIKE"/>
    <property type="match status" value="1"/>
</dbReference>
<dbReference type="GO" id="GO:0006508">
    <property type="term" value="P:proteolysis"/>
    <property type="evidence" value="ECO:0007669"/>
    <property type="project" value="UniProtKB-KW"/>
</dbReference>